<gene>
    <name evidence="1" type="ORF">HNQ39_005347</name>
</gene>
<accession>A0A7W9SVC0</accession>
<proteinExistence type="predicted"/>
<dbReference type="AlphaFoldDB" id="A0A7W9SVC0"/>
<dbReference type="Gene3D" id="1.25.40.10">
    <property type="entry name" value="Tetratricopeptide repeat domain"/>
    <property type="match status" value="1"/>
</dbReference>
<dbReference type="RefSeq" id="WP_184203604.1">
    <property type="nucleotide sequence ID" value="NZ_JACHGW010000007.1"/>
</dbReference>
<evidence type="ECO:0000313" key="2">
    <source>
        <dbReference type="Proteomes" id="UP000520814"/>
    </source>
</evidence>
<comment type="caution">
    <text evidence="1">The sequence shown here is derived from an EMBL/GenBank/DDBJ whole genome shotgun (WGS) entry which is preliminary data.</text>
</comment>
<evidence type="ECO:0000313" key="1">
    <source>
        <dbReference type="EMBL" id="MBB6053512.1"/>
    </source>
</evidence>
<dbReference type="SUPFAM" id="SSF48452">
    <property type="entry name" value="TPR-like"/>
    <property type="match status" value="2"/>
</dbReference>
<dbReference type="EMBL" id="JACHGW010000007">
    <property type="protein sequence ID" value="MBB6053512.1"/>
    <property type="molecule type" value="Genomic_DNA"/>
</dbReference>
<protein>
    <submittedName>
        <fullName evidence="1">Tetratricopeptide (TPR) repeat protein</fullName>
    </submittedName>
</protein>
<organism evidence="1 2">
    <name type="scientific">Armatimonas rosea</name>
    <dbReference type="NCBI Taxonomy" id="685828"/>
    <lineage>
        <taxon>Bacteria</taxon>
        <taxon>Bacillati</taxon>
        <taxon>Armatimonadota</taxon>
        <taxon>Armatimonadia</taxon>
        <taxon>Armatimonadales</taxon>
        <taxon>Armatimonadaceae</taxon>
        <taxon>Armatimonas</taxon>
    </lineage>
</organism>
<keyword evidence="2" id="KW-1185">Reference proteome</keyword>
<dbReference type="InterPro" id="IPR011990">
    <property type="entry name" value="TPR-like_helical_dom_sf"/>
</dbReference>
<name>A0A7W9SVC0_ARMRO</name>
<reference evidence="1 2" key="1">
    <citation type="submission" date="2020-08" db="EMBL/GenBank/DDBJ databases">
        <title>Genomic Encyclopedia of Type Strains, Phase IV (KMG-IV): sequencing the most valuable type-strain genomes for metagenomic binning, comparative biology and taxonomic classification.</title>
        <authorList>
            <person name="Goeker M."/>
        </authorList>
    </citation>
    <scope>NUCLEOTIDE SEQUENCE [LARGE SCALE GENOMIC DNA]</scope>
    <source>
        <strain evidence="1 2">DSM 23562</strain>
    </source>
</reference>
<sequence>MTWQEHRDEAEEQAILESWELAAAHYVEAASLLMQTKRLEDAPELAYLQLQAAKALLKHGEPGAATPLLENALQLATLIDYAELLPQIQLSQGEAHAALGEHEAAIACFEAAQPPQLDPAIYLKITLSQLAMEQEESALKNLERACKLHFKAKNLQGMVDAVTRAAGVAAETNQPKLARGLYKKALDLAELLPERDEALLKELQERYMTIHT</sequence>
<dbReference type="Proteomes" id="UP000520814">
    <property type="component" value="Unassembled WGS sequence"/>
</dbReference>